<protein>
    <submittedName>
        <fullName evidence="1">Uncharacterized protein</fullName>
    </submittedName>
</protein>
<proteinExistence type="predicted"/>
<accession>A0A1R4H5K2</accession>
<dbReference type="AlphaFoldDB" id="A0A1R4H5K2"/>
<sequence length="46" mass="5504">MRFKCTEQQRIDGKLVQGEQRSFQQTAEALEVVRQPHDFVQFYIFA</sequence>
<evidence type="ECO:0000313" key="2">
    <source>
        <dbReference type="Proteomes" id="UP000195442"/>
    </source>
</evidence>
<evidence type="ECO:0000313" key="1">
    <source>
        <dbReference type="EMBL" id="SJM91130.1"/>
    </source>
</evidence>
<keyword evidence="2" id="KW-1185">Reference proteome</keyword>
<organism evidence="1 2">
    <name type="scientific">Crenothrix polyspora</name>
    <dbReference type="NCBI Taxonomy" id="360316"/>
    <lineage>
        <taxon>Bacteria</taxon>
        <taxon>Pseudomonadati</taxon>
        <taxon>Pseudomonadota</taxon>
        <taxon>Gammaproteobacteria</taxon>
        <taxon>Methylococcales</taxon>
        <taxon>Crenotrichaceae</taxon>
        <taxon>Crenothrix</taxon>
    </lineage>
</organism>
<name>A0A1R4H5K2_9GAMM</name>
<reference evidence="2" key="1">
    <citation type="submission" date="2017-02" db="EMBL/GenBank/DDBJ databases">
        <authorList>
            <person name="Daims H."/>
        </authorList>
    </citation>
    <scope>NUCLEOTIDE SEQUENCE [LARGE SCALE GENOMIC DNA]</scope>
</reference>
<dbReference type="Proteomes" id="UP000195442">
    <property type="component" value="Unassembled WGS sequence"/>
</dbReference>
<dbReference type="EMBL" id="FUKJ01000119">
    <property type="protein sequence ID" value="SJM91130.1"/>
    <property type="molecule type" value="Genomic_DNA"/>
</dbReference>
<gene>
    <name evidence="1" type="ORF">CRENPOLYSF2_2050002</name>
</gene>